<keyword evidence="4" id="KW-0032">Aminotransferase</keyword>
<dbReference type="InterPro" id="IPR015424">
    <property type="entry name" value="PyrdxlP-dep_Trfase"/>
</dbReference>
<evidence type="ECO:0000256" key="2">
    <source>
        <dbReference type="ARBA" id="ARBA00022898"/>
    </source>
</evidence>
<evidence type="ECO:0000313" key="4">
    <source>
        <dbReference type="EMBL" id="GII90134.1"/>
    </source>
</evidence>
<evidence type="ECO:0000256" key="3">
    <source>
        <dbReference type="RuleBase" id="RU003560"/>
    </source>
</evidence>
<evidence type="ECO:0000256" key="1">
    <source>
        <dbReference type="ARBA" id="ARBA00008954"/>
    </source>
</evidence>
<dbReference type="InterPro" id="IPR015421">
    <property type="entry name" value="PyrdxlP-dep_Trfase_major"/>
</dbReference>
<sequence>MRLYAEDGTEYLDAVAGTFNLPLGYNHPCVIKAVEQQLGLMSHISSDLARPHAQRLVDRLLQLAPPGIDAGWIRDATGSTAVECAIKIAQKATGKSDVITLFHAHHGQTTMAGSISGPAWRRRRFPAYGSPGVLRVPDPNCRNCFYKQTYPSCGILCAHRIADIVQQAGRESTACLIVEPVLGNGGNIVPPEGYFQTLRKICDDLGILLIADEVQTGVGRVGSFFASARMGIEPDIIVLGKGLGGVGLPIGAVLMRQELDVLEPADHSFTGGGNLLALAAAHATLDVVGDEGFLAGVRRRGGYLGELLGTHLQSHPVVGDVRGVGMMWGVEIVGHDGRPDAGAAAAVVSCARERYRLITRSSEYGRGNVVKVRPALTATEEDLDEVVDRLRMSVHDVAGV</sequence>
<dbReference type="PANTHER" id="PTHR43094:SF1">
    <property type="entry name" value="AMINOTRANSFERASE CLASS-III"/>
    <property type="match status" value="1"/>
</dbReference>
<dbReference type="InterPro" id="IPR015422">
    <property type="entry name" value="PyrdxlP-dep_Trfase_small"/>
</dbReference>
<dbReference type="Pfam" id="PF00202">
    <property type="entry name" value="Aminotran_3"/>
    <property type="match status" value="1"/>
</dbReference>
<reference evidence="4" key="1">
    <citation type="submission" date="2021-01" db="EMBL/GenBank/DDBJ databases">
        <title>Whole genome shotgun sequence of Sinosporangium siamense NBRC 109515.</title>
        <authorList>
            <person name="Komaki H."/>
            <person name="Tamura T."/>
        </authorList>
    </citation>
    <scope>NUCLEOTIDE SEQUENCE</scope>
    <source>
        <strain evidence="4">NBRC 109515</strain>
    </source>
</reference>
<keyword evidence="5" id="KW-1185">Reference proteome</keyword>
<dbReference type="Gene3D" id="3.90.1150.10">
    <property type="entry name" value="Aspartate Aminotransferase, domain 1"/>
    <property type="match status" value="1"/>
</dbReference>
<dbReference type="PANTHER" id="PTHR43094">
    <property type="entry name" value="AMINOTRANSFERASE"/>
    <property type="match status" value="1"/>
</dbReference>
<dbReference type="AlphaFoldDB" id="A0A919RCW0"/>
<comment type="similarity">
    <text evidence="1 3">Belongs to the class-III pyridoxal-phosphate-dependent aminotransferase family.</text>
</comment>
<dbReference type="Proteomes" id="UP000606172">
    <property type="component" value="Unassembled WGS sequence"/>
</dbReference>
<accession>A0A919RCW0</accession>
<keyword evidence="4" id="KW-0808">Transferase</keyword>
<dbReference type="PIRSF" id="PIRSF000521">
    <property type="entry name" value="Transaminase_4ab_Lys_Orn"/>
    <property type="match status" value="1"/>
</dbReference>
<dbReference type="PROSITE" id="PS00600">
    <property type="entry name" value="AA_TRANSFER_CLASS_3"/>
    <property type="match status" value="1"/>
</dbReference>
<proteinExistence type="inferred from homology"/>
<name>A0A919RCW0_9ACTN</name>
<keyword evidence="2 3" id="KW-0663">Pyridoxal phosphate</keyword>
<dbReference type="GO" id="GO:0008483">
    <property type="term" value="F:transaminase activity"/>
    <property type="evidence" value="ECO:0007669"/>
    <property type="project" value="UniProtKB-KW"/>
</dbReference>
<dbReference type="CDD" id="cd00610">
    <property type="entry name" value="OAT_like"/>
    <property type="match status" value="1"/>
</dbReference>
<evidence type="ECO:0000313" key="5">
    <source>
        <dbReference type="Proteomes" id="UP000606172"/>
    </source>
</evidence>
<dbReference type="Gene3D" id="3.40.640.10">
    <property type="entry name" value="Type I PLP-dependent aspartate aminotransferase-like (Major domain)"/>
    <property type="match status" value="1"/>
</dbReference>
<dbReference type="GO" id="GO:0030170">
    <property type="term" value="F:pyridoxal phosphate binding"/>
    <property type="evidence" value="ECO:0007669"/>
    <property type="project" value="InterPro"/>
</dbReference>
<dbReference type="InterPro" id="IPR049704">
    <property type="entry name" value="Aminotrans_3_PPA_site"/>
</dbReference>
<organism evidence="4 5">
    <name type="scientific">Sinosporangium siamense</name>
    <dbReference type="NCBI Taxonomy" id="1367973"/>
    <lineage>
        <taxon>Bacteria</taxon>
        <taxon>Bacillati</taxon>
        <taxon>Actinomycetota</taxon>
        <taxon>Actinomycetes</taxon>
        <taxon>Streptosporangiales</taxon>
        <taxon>Streptosporangiaceae</taxon>
        <taxon>Sinosporangium</taxon>
    </lineage>
</organism>
<gene>
    <name evidence="4" type="ORF">Ssi02_03650</name>
</gene>
<dbReference type="EMBL" id="BOOW01000004">
    <property type="protein sequence ID" value="GII90134.1"/>
    <property type="molecule type" value="Genomic_DNA"/>
</dbReference>
<dbReference type="SUPFAM" id="SSF53383">
    <property type="entry name" value="PLP-dependent transferases"/>
    <property type="match status" value="1"/>
</dbReference>
<protein>
    <submittedName>
        <fullName evidence="4">Aspartate aminotransferase family protein</fullName>
    </submittedName>
</protein>
<dbReference type="InterPro" id="IPR005814">
    <property type="entry name" value="Aminotrans_3"/>
</dbReference>
<comment type="caution">
    <text evidence="4">The sequence shown here is derived from an EMBL/GenBank/DDBJ whole genome shotgun (WGS) entry which is preliminary data.</text>
</comment>